<dbReference type="SUPFAM" id="SSF103473">
    <property type="entry name" value="MFS general substrate transporter"/>
    <property type="match status" value="1"/>
</dbReference>
<dbReference type="Proteomes" id="UP001141806">
    <property type="component" value="Unassembled WGS sequence"/>
</dbReference>
<gene>
    <name evidence="7" type="ORF">NE237_010155</name>
</gene>
<name>A0A9Q0R0Y3_9MAGN</name>
<comment type="subcellular location">
    <subcellularLocation>
        <location evidence="1">Membrane</location>
        <topology evidence="1">Multi-pass membrane protein</topology>
    </subcellularLocation>
</comment>
<evidence type="ECO:0000256" key="3">
    <source>
        <dbReference type="ARBA" id="ARBA00022692"/>
    </source>
</evidence>
<keyword evidence="3 6" id="KW-0812">Transmembrane</keyword>
<evidence type="ECO:0000256" key="5">
    <source>
        <dbReference type="ARBA" id="ARBA00023136"/>
    </source>
</evidence>
<keyword evidence="4 6" id="KW-1133">Transmembrane helix</keyword>
<feature type="transmembrane region" description="Helical" evidence="6">
    <location>
        <begin position="142"/>
        <end position="165"/>
    </location>
</feature>
<dbReference type="InterPro" id="IPR000109">
    <property type="entry name" value="POT_fam"/>
</dbReference>
<dbReference type="Pfam" id="PF00854">
    <property type="entry name" value="PTR2"/>
    <property type="match status" value="1"/>
</dbReference>
<dbReference type="GO" id="GO:0016020">
    <property type="term" value="C:membrane"/>
    <property type="evidence" value="ECO:0007669"/>
    <property type="project" value="UniProtKB-SubCell"/>
</dbReference>
<evidence type="ECO:0000256" key="1">
    <source>
        <dbReference type="ARBA" id="ARBA00004141"/>
    </source>
</evidence>
<organism evidence="7 8">
    <name type="scientific">Protea cynaroides</name>
    <dbReference type="NCBI Taxonomy" id="273540"/>
    <lineage>
        <taxon>Eukaryota</taxon>
        <taxon>Viridiplantae</taxon>
        <taxon>Streptophyta</taxon>
        <taxon>Embryophyta</taxon>
        <taxon>Tracheophyta</taxon>
        <taxon>Spermatophyta</taxon>
        <taxon>Magnoliopsida</taxon>
        <taxon>Proteales</taxon>
        <taxon>Proteaceae</taxon>
        <taxon>Protea</taxon>
    </lineage>
</organism>
<reference evidence="7" key="1">
    <citation type="journal article" date="2023" name="Plant J.">
        <title>The genome of the king protea, Protea cynaroides.</title>
        <authorList>
            <person name="Chang J."/>
            <person name="Duong T.A."/>
            <person name="Schoeman C."/>
            <person name="Ma X."/>
            <person name="Roodt D."/>
            <person name="Barker N."/>
            <person name="Li Z."/>
            <person name="Van de Peer Y."/>
            <person name="Mizrachi E."/>
        </authorList>
    </citation>
    <scope>NUCLEOTIDE SEQUENCE</scope>
    <source>
        <tissue evidence="7">Young leaves</tissue>
    </source>
</reference>
<dbReference type="InterPro" id="IPR036259">
    <property type="entry name" value="MFS_trans_sf"/>
</dbReference>
<dbReference type="GO" id="GO:0022857">
    <property type="term" value="F:transmembrane transporter activity"/>
    <property type="evidence" value="ECO:0007669"/>
    <property type="project" value="InterPro"/>
</dbReference>
<evidence type="ECO:0000313" key="7">
    <source>
        <dbReference type="EMBL" id="KAJ4979375.1"/>
    </source>
</evidence>
<comment type="caution">
    <text evidence="7">The sequence shown here is derived from an EMBL/GenBank/DDBJ whole genome shotgun (WGS) entry which is preliminary data.</text>
</comment>
<dbReference type="EMBL" id="JAMYWD010000002">
    <property type="protein sequence ID" value="KAJ4979375.1"/>
    <property type="molecule type" value="Genomic_DNA"/>
</dbReference>
<dbReference type="PANTHER" id="PTHR11654">
    <property type="entry name" value="OLIGOPEPTIDE TRANSPORTER-RELATED"/>
    <property type="match status" value="1"/>
</dbReference>
<feature type="transmembrane region" description="Helical" evidence="6">
    <location>
        <begin position="21"/>
        <end position="41"/>
    </location>
</feature>
<evidence type="ECO:0000256" key="6">
    <source>
        <dbReference type="SAM" id="Phobius"/>
    </source>
</evidence>
<dbReference type="OrthoDB" id="8904098at2759"/>
<protein>
    <submittedName>
        <fullName evidence="7">Uncharacterized protein</fullName>
    </submittedName>
</protein>
<dbReference type="AlphaFoldDB" id="A0A9Q0R0Y3"/>
<sequence length="224" mass="25181">MSLIVLQALTMDRHIGPHFQIPAASFLVFTFVSTAIAISVVDRFLPSTWSRLTGHLLTPLQGIRIGHVLNIKGMASYALMESRRLHVVRSHHIEDQISSIVMPMSALWLAMPLAIVGVGEAFHFPRQVSLFYQEFPVPLRSTATAMVSLLLATGFYMSTVVIDLVQRVTSWLPNNINQGRMDNMFWMSVVIGVANFGYYLVCAKLYKYQNFGSDSKNQEVQDED</sequence>
<evidence type="ECO:0000256" key="4">
    <source>
        <dbReference type="ARBA" id="ARBA00022989"/>
    </source>
</evidence>
<evidence type="ECO:0000313" key="8">
    <source>
        <dbReference type="Proteomes" id="UP001141806"/>
    </source>
</evidence>
<dbReference type="Gene3D" id="1.20.1250.20">
    <property type="entry name" value="MFS general substrate transporter like domains"/>
    <property type="match status" value="1"/>
</dbReference>
<evidence type="ECO:0000256" key="2">
    <source>
        <dbReference type="ARBA" id="ARBA00005982"/>
    </source>
</evidence>
<proteinExistence type="inferred from homology"/>
<feature type="transmembrane region" description="Helical" evidence="6">
    <location>
        <begin position="100"/>
        <end position="122"/>
    </location>
</feature>
<keyword evidence="5 6" id="KW-0472">Membrane</keyword>
<feature type="transmembrane region" description="Helical" evidence="6">
    <location>
        <begin position="185"/>
        <end position="206"/>
    </location>
</feature>
<accession>A0A9Q0R0Y3</accession>
<comment type="similarity">
    <text evidence="2">Belongs to the major facilitator superfamily. Proton-dependent oligopeptide transporter (POT/PTR) (TC 2.A.17) family.</text>
</comment>
<keyword evidence="8" id="KW-1185">Reference proteome</keyword>